<gene>
    <name evidence="3" type="ORF">HJB60_21335</name>
    <name evidence="2" type="ORF">HJB63_20725</name>
</gene>
<name>A0A9Q3MDR1_9HYPH</name>
<evidence type="ECO:0000313" key="2">
    <source>
        <dbReference type="EMBL" id="MBX5024987.1"/>
    </source>
</evidence>
<comment type="caution">
    <text evidence="2">The sequence shown here is derived from an EMBL/GenBank/DDBJ whole genome shotgun (WGS) entry which is preliminary data.</text>
</comment>
<proteinExistence type="predicted"/>
<evidence type="ECO:0000313" key="4">
    <source>
        <dbReference type="Proteomes" id="UP000749740"/>
    </source>
</evidence>
<accession>A0A9Q3MDR1</accession>
<reference evidence="2 5" key="1">
    <citation type="submission" date="2020-04" db="EMBL/GenBank/DDBJ databases">
        <title>Global-level population genomics: horizontal gene transfer, symbiosis and evolution in Rhizobia.</title>
        <authorList>
            <person name="Gai Y."/>
        </authorList>
    </citation>
    <scope>NUCLEOTIDE SEQUENCE</scope>
    <source>
        <strain evidence="3 5">BLR33</strain>
        <strain evidence="2">BLR57</strain>
    </source>
</reference>
<sequence>MDGRQERLRAGGAGAYRGIKRCWRMRRRDLGSAGKLMSNVFANNLEISGKAVNAQTIAAFPDVCFTPPQTPATPPGVPIPYPSFGMASDTENGTATVKIGGKEVNIKNKSDEKRTSGTEAGCAPKKGIITSQNTGKKYFHKWSPDVKFEGEPVIRFSDLATHNHASPQGQTPPWPEICKFSPNRLDCATILAEFEVHTHRDADCPHGYESEHFVQNEYLQWERGVETATQFENYTTNGAPCICMASYAKGPGGGFRRKGSGSKTGSPHNLKTRQCNDAIRKRTKTPTLSQVIDDCTKAVVDNDPRAKNAKPKPAAQKNIQECLRALFMEYLDRAVKEKDPKNSAAKTAQQPIAWDVNPDPTRMWA</sequence>
<evidence type="ECO:0000313" key="3">
    <source>
        <dbReference type="EMBL" id="MBX5091701.1"/>
    </source>
</evidence>
<feature type="region of interest" description="Disordered" evidence="1">
    <location>
        <begin position="340"/>
        <end position="365"/>
    </location>
</feature>
<protein>
    <submittedName>
        <fullName evidence="2">DUF4150 domain-containing protein</fullName>
    </submittedName>
</protein>
<organism evidence="2 4">
    <name type="scientific">Rhizobium lentis</name>
    <dbReference type="NCBI Taxonomy" id="1138194"/>
    <lineage>
        <taxon>Bacteria</taxon>
        <taxon>Pseudomonadati</taxon>
        <taxon>Pseudomonadota</taxon>
        <taxon>Alphaproteobacteria</taxon>
        <taxon>Hyphomicrobiales</taxon>
        <taxon>Rhizobiaceae</taxon>
        <taxon>Rhizobium/Agrobacterium group</taxon>
        <taxon>Rhizobium</taxon>
    </lineage>
</organism>
<dbReference type="Proteomes" id="UP000749740">
    <property type="component" value="Unassembled WGS sequence"/>
</dbReference>
<dbReference type="CDD" id="cd14740">
    <property type="entry name" value="PAAR_4"/>
    <property type="match status" value="1"/>
</dbReference>
<evidence type="ECO:0000313" key="5">
    <source>
        <dbReference type="Proteomes" id="UP000770629"/>
    </source>
</evidence>
<evidence type="ECO:0000256" key="1">
    <source>
        <dbReference type="SAM" id="MobiDB-lite"/>
    </source>
</evidence>
<dbReference type="EMBL" id="JABDYC010000007">
    <property type="protein sequence ID" value="MBX5024987.1"/>
    <property type="molecule type" value="Genomic_DNA"/>
</dbReference>
<dbReference type="Pfam" id="PF13665">
    <property type="entry name" value="Tox-PAAR-like"/>
    <property type="match status" value="1"/>
</dbReference>
<dbReference type="AlphaFoldDB" id="A0A9Q3MDR1"/>
<keyword evidence="5" id="KW-1185">Reference proteome</keyword>
<dbReference type="Proteomes" id="UP000770629">
    <property type="component" value="Unassembled WGS sequence"/>
</dbReference>
<dbReference type="EMBL" id="JABDYF010000009">
    <property type="protein sequence ID" value="MBX5091701.1"/>
    <property type="molecule type" value="Genomic_DNA"/>
</dbReference>